<evidence type="ECO:0000256" key="2">
    <source>
        <dbReference type="ARBA" id="ARBA00012415"/>
    </source>
</evidence>
<dbReference type="AlphaFoldDB" id="A0AA35RR07"/>
<dbReference type="PANTHER" id="PTHR43197">
    <property type="entry name" value="UTP--GLUCOSE-1-PHOSPHATE URIDYLYLTRANSFERASE"/>
    <property type="match status" value="1"/>
</dbReference>
<accession>A0AA35RR07</accession>
<evidence type="ECO:0000256" key="4">
    <source>
        <dbReference type="ARBA" id="ARBA00022695"/>
    </source>
</evidence>
<dbReference type="EMBL" id="CASHTH010001500">
    <property type="protein sequence ID" value="CAI8016139.1"/>
    <property type="molecule type" value="Genomic_DNA"/>
</dbReference>
<comment type="caution">
    <text evidence="8">The sequence shown here is derived from an EMBL/GenBank/DDBJ whole genome shotgun (WGS) entry which is preliminary data.</text>
</comment>
<dbReference type="InterPro" id="IPR029044">
    <property type="entry name" value="Nucleotide-diphossugar_trans"/>
</dbReference>
<evidence type="ECO:0000313" key="8">
    <source>
        <dbReference type="EMBL" id="CAI8016139.1"/>
    </source>
</evidence>
<dbReference type="PANTHER" id="PTHR43197:SF1">
    <property type="entry name" value="UTP--GLUCOSE-1-PHOSPHATE URIDYLYLTRANSFERASE"/>
    <property type="match status" value="1"/>
</dbReference>
<keyword evidence="3" id="KW-0808">Transferase</keyword>
<sequence>MRRDDDLPRDSESRVPRGRTRDPHPAGHRGAPQGAAANRRQADIQYGVEEAVASGLSQIVLVNSPGKRILEDHFGGHAALDAQLARRGKSALLDGLRELTAGIALSTVFQDEPLGLGHAVLVSREAVGDEPFGVVLSDDVIDADPPALAQMLAVFAQVDGPVLLVERVPREAVGRYGVIAGKALGNGVHKTARGLGGEIQLTDGLRRLLAQRPIFAVELDGVRHDAGNKPGYLRAILHFARKHPELRRELPGLMGEAVPEARCRPVSAAAGASD</sequence>
<evidence type="ECO:0000256" key="3">
    <source>
        <dbReference type="ARBA" id="ARBA00022679"/>
    </source>
</evidence>
<evidence type="ECO:0000256" key="6">
    <source>
        <dbReference type="SAM" id="MobiDB-lite"/>
    </source>
</evidence>
<feature type="compositionally biased region" description="Basic and acidic residues" evidence="6">
    <location>
        <begin position="1"/>
        <end position="25"/>
    </location>
</feature>
<keyword evidence="4 8" id="KW-0548">Nucleotidyltransferase</keyword>
<evidence type="ECO:0000313" key="9">
    <source>
        <dbReference type="Proteomes" id="UP001174909"/>
    </source>
</evidence>
<dbReference type="Pfam" id="PF00483">
    <property type="entry name" value="NTP_transferase"/>
    <property type="match status" value="1"/>
</dbReference>
<gene>
    <name evidence="8" type="ORF">GBAR_LOCUS9925</name>
</gene>
<name>A0AA35RR07_GEOBA</name>
<evidence type="ECO:0000256" key="1">
    <source>
        <dbReference type="ARBA" id="ARBA00006890"/>
    </source>
</evidence>
<comment type="similarity">
    <text evidence="1">Belongs to the UDPGP type 2 family.</text>
</comment>
<dbReference type="GO" id="GO:0006011">
    <property type="term" value="P:UDP-alpha-D-glucose metabolic process"/>
    <property type="evidence" value="ECO:0007669"/>
    <property type="project" value="InterPro"/>
</dbReference>
<dbReference type="InterPro" id="IPR005835">
    <property type="entry name" value="NTP_transferase_dom"/>
</dbReference>
<reference evidence="8" key="1">
    <citation type="submission" date="2023-03" db="EMBL/GenBank/DDBJ databases">
        <authorList>
            <person name="Steffen K."/>
            <person name="Cardenas P."/>
        </authorList>
    </citation>
    <scope>NUCLEOTIDE SEQUENCE</scope>
</reference>
<comment type="catalytic activity">
    <reaction evidence="5">
        <text>alpha-D-glucose 1-phosphate + UTP + H(+) = UDP-alpha-D-glucose + diphosphate</text>
        <dbReference type="Rhea" id="RHEA:19889"/>
        <dbReference type="ChEBI" id="CHEBI:15378"/>
        <dbReference type="ChEBI" id="CHEBI:33019"/>
        <dbReference type="ChEBI" id="CHEBI:46398"/>
        <dbReference type="ChEBI" id="CHEBI:58601"/>
        <dbReference type="ChEBI" id="CHEBI:58885"/>
        <dbReference type="EC" id="2.7.7.9"/>
    </reaction>
</comment>
<dbReference type="GO" id="GO:0003983">
    <property type="term" value="F:UTP:glucose-1-phosphate uridylyltransferase activity"/>
    <property type="evidence" value="ECO:0007669"/>
    <property type="project" value="UniProtKB-EC"/>
</dbReference>
<protein>
    <recommendedName>
        <fullName evidence="2">UTP--glucose-1-phosphate uridylyltransferase</fullName>
        <ecNumber evidence="2">2.7.7.9</ecNumber>
    </recommendedName>
</protein>
<dbReference type="SUPFAM" id="SSF53448">
    <property type="entry name" value="Nucleotide-diphospho-sugar transferases"/>
    <property type="match status" value="1"/>
</dbReference>
<feature type="domain" description="Nucleotidyl transferase" evidence="7">
    <location>
        <begin position="44"/>
        <end position="180"/>
    </location>
</feature>
<dbReference type="InterPro" id="IPR005771">
    <property type="entry name" value="GalU_uridylyltTrfase_bac/arc"/>
</dbReference>
<feature type="region of interest" description="Disordered" evidence="6">
    <location>
        <begin position="1"/>
        <end position="40"/>
    </location>
</feature>
<dbReference type="EC" id="2.7.7.9" evidence="2"/>
<keyword evidence="9" id="KW-1185">Reference proteome</keyword>
<organism evidence="8 9">
    <name type="scientific">Geodia barretti</name>
    <name type="common">Barrett's horny sponge</name>
    <dbReference type="NCBI Taxonomy" id="519541"/>
    <lineage>
        <taxon>Eukaryota</taxon>
        <taxon>Metazoa</taxon>
        <taxon>Porifera</taxon>
        <taxon>Demospongiae</taxon>
        <taxon>Heteroscleromorpha</taxon>
        <taxon>Tetractinellida</taxon>
        <taxon>Astrophorina</taxon>
        <taxon>Geodiidae</taxon>
        <taxon>Geodia</taxon>
    </lineage>
</organism>
<dbReference type="Proteomes" id="UP001174909">
    <property type="component" value="Unassembled WGS sequence"/>
</dbReference>
<evidence type="ECO:0000259" key="7">
    <source>
        <dbReference type="Pfam" id="PF00483"/>
    </source>
</evidence>
<proteinExistence type="inferred from homology"/>
<dbReference type="Gene3D" id="3.90.550.10">
    <property type="entry name" value="Spore Coat Polysaccharide Biosynthesis Protein SpsA, Chain A"/>
    <property type="match status" value="1"/>
</dbReference>
<evidence type="ECO:0000256" key="5">
    <source>
        <dbReference type="ARBA" id="ARBA00048128"/>
    </source>
</evidence>